<dbReference type="RefSeq" id="XP_011648143.1">
    <property type="nucleotide sequence ID" value="XM_011649841.1"/>
</dbReference>
<dbReference type="PANTHER" id="PTHR47331">
    <property type="entry name" value="PHD-TYPE DOMAIN-CONTAINING PROTEIN"/>
    <property type="match status" value="1"/>
</dbReference>
<feature type="compositionally biased region" description="Basic and acidic residues" evidence="1">
    <location>
        <begin position="238"/>
        <end position="256"/>
    </location>
</feature>
<keyword evidence="3" id="KW-1185">Reference proteome</keyword>
<dbReference type="Pfam" id="PF18701">
    <property type="entry name" value="DUF5641"/>
    <property type="match status" value="1"/>
</dbReference>
<name>A0A6I9X5T0_9HYME</name>
<proteinExistence type="predicted"/>
<dbReference type="SUPFAM" id="SSF53098">
    <property type="entry name" value="Ribonuclease H-like"/>
    <property type="match status" value="1"/>
</dbReference>
<sequence length="256" mass="28486">MSATHLEVVNDYSTEGFLAAYRFASRRGVAHTLYSDCGTNFIGADAALKKLFIDSSAEYKVIISSISTSGTNWKFNAPASPHMGGKWEAVVKSIKFHLRRTIGDTLLTYAEFSTFLTQIEAVLNSRPLESLSDSENISALIPDYLDGNSFNNRSNNSGLNGQHYLQWQQSISKWHHLFNIIKIGSLLTDERLSPSKWLLARVLELHPGKDGLIRIVTLKTAITTLTRPMAKLAPLPAHSEDHHQHKLADGGRNVRE</sequence>
<evidence type="ECO:0000259" key="2">
    <source>
        <dbReference type="Pfam" id="PF18701"/>
    </source>
</evidence>
<dbReference type="InterPro" id="IPR036397">
    <property type="entry name" value="RNaseH_sf"/>
</dbReference>
<feature type="domain" description="DUF5641" evidence="2">
    <location>
        <begin position="162"/>
        <end position="235"/>
    </location>
</feature>
<reference evidence="4" key="1">
    <citation type="submission" date="2025-08" db="UniProtKB">
        <authorList>
            <consortium name="RefSeq"/>
        </authorList>
    </citation>
    <scope>IDENTIFICATION</scope>
</reference>
<feature type="region of interest" description="Disordered" evidence="1">
    <location>
        <begin position="234"/>
        <end position="256"/>
    </location>
</feature>
<evidence type="ECO:0000313" key="4">
    <source>
        <dbReference type="RefSeq" id="XP_011648143.1"/>
    </source>
</evidence>
<evidence type="ECO:0000313" key="3">
    <source>
        <dbReference type="Proteomes" id="UP000504615"/>
    </source>
</evidence>
<evidence type="ECO:0000256" key="1">
    <source>
        <dbReference type="SAM" id="MobiDB-lite"/>
    </source>
</evidence>
<dbReference type="OrthoDB" id="5984724at2759"/>
<dbReference type="AlphaFoldDB" id="A0A6I9X5T0"/>
<dbReference type="Proteomes" id="UP000504615">
    <property type="component" value="Unplaced"/>
</dbReference>
<dbReference type="InterPro" id="IPR040676">
    <property type="entry name" value="DUF5641"/>
</dbReference>
<organism evidence="3 4">
    <name type="scientific">Pogonomyrmex barbatus</name>
    <name type="common">red harvester ant</name>
    <dbReference type="NCBI Taxonomy" id="144034"/>
    <lineage>
        <taxon>Eukaryota</taxon>
        <taxon>Metazoa</taxon>
        <taxon>Ecdysozoa</taxon>
        <taxon>Arthropoda</taxon>
        <taxon>Hexapoda</taxon>
        <taxon>Insecta</taxon>
        <taxon>Pterygota</taxon>
        <taxon>Neoptera</taxon>
        <taxon>Endopterygota</taxon>
        <taxon>Hymenoptera</taxon>
        <taxon>Apocrita</taxon>
        <taxon>Aculeata</taxon>
        <taxon>Formicoidea</taxon>
        <taxon>Formicidae</taxon>
        <taxon>Myrmicinae</taxon>
        <taxon>Pogonomyrmex</taxon>
    </lineage>
</organism>
<gene>
    <name evidence="4" type="primary">LOC105434196</name>
</gene>
<dbReference type="InterPro" id="IPR012337">
    <property type="entry name" value="RNaseH-like_sf"/>
</dbReference>
<dbReference type="KEGG" id="pbar:105434196"/>
<protein>
    <submittedName>
        <fullName evidence="4">Uncharacterized protein LOC105434196</fullName>
    </submittedName>
</protein>
<dbReference type="GO" id="GO:0003676">
    <property type="term" value="F:nucleic acid binding"/>
    <property type="evidence" value="ECO:0007669"/>
    <property type="project" value="InterPro"/>
</dbReference>
<dbReference type="GeneID" id="105434196"/>
<dbReference type="PANTHER" id="PTHR47331:SF2">
    <property type="match status" value="1"/>
</dbReference>
<dbReference type="Gene3D" id="3.30.420.10">
    <property type="entry name" value="Ribonuclease H-like superfamily/Ribonuclease H"/>
    <property type="match status" value="1"/>
</dbReference>
<accession>A0A6I9X5T0</accession>